<protein>
    <submittedName>
        <fullName evidence="2">Uncharacterized protein</fullName>
    </submittedName>
</protein>
<organism evidence="2 3">
    <name type="scientific">Hyaloscypha variabilis (strain UAMH 11265 / GT02V1 / F)</name>
    <name type="common">Meliniomyces variabilis</name>
    <dbReference type="NCBI Taxonomy" id="1149755"/>
    <lineage>
        <taxon>Eukaryota</taxon>
        <taxon>Fungi</taxon>
        <taxon>Dikarya</taxon>
        <taxon>Ascomycota</taxon>
        <taxon>Pezizomycotina</taxon>
        <taxon>Leotiomycetes</taxon>
        <taxon>Helotiales</taxon>
        <taxon>Hyaloscyphaceae</taxon>
        <taxon>Hyaloscypha</taxon>
        <taxon>Hyaloscypha variabilis</taxon>
    </lineage>
</organism>
<name>A0A2J6RNS9_HYAVF</name>
<accession>A0A2J6RNS9</accession>
<dbReference type="AlphaFoldDB" id="A0A2J6RNS9"/>
<keyword evidence="3" id="KW-1185">Reference proteome</keyword>
<evidence type="ECO:0000313" key="2">
    <source>
        <dbReference type="EMBL" id="PMD40165.1"/>
    </source>
</evidence>
<feature type="region of interest" description="Disordered" evidence="1">
    <location>
        <begin position="420"/>
        <end position="439"/>
    </location>
</feature>
<evidence type="ECO:0000313" key="3">
    <source>
        <dbReference type="Proteomes" id="UP000235786"/>
    </source>
</evidence>
<dbReference type="Proteomes" id="UP000235786">
    <property type="component" value="Unassembled WGS sequence"/>
</dbReference>
<dbReference type="EMBL" id="KZ613945">
    <property type="protein sequence ID" value="PMD40165.1"/>
    <property type="molecule type" value="Genomic_DNA"/>
</dbReference>
<feature type="compositionally biased region" description="Acidic residues" evidence="1">
    <location>
        <begin position="424"/>
        <end position="433"/>
    </location>
</feature>
<dbReference type="OrthoDB" id="10670654at2759"/>
<proteinExistence type="predicted"/>
<reference evidence="2 3" key="1">
    <citation type="submission" date="2016-04" db="EMBL/GenBank/DDBJ databases">
        <title>A degradative enzymes factory behind the ericoid mycorrhizal symbiosis.</title>
        <authorList>
            <consortium name="DOE Joint Genome Institute"/>
            <person name="Martino E."/>
            <person name="Morin E."/>
            <person name="Grelet G."/>
            <person name="Kuo A."/>
            <person name="Kohler A."/>
            <person name="Daghino S."/>
            <person name="Barry K."/>
            <person name="Choi C."/>
            <person name="Cichocki N."/>
            <person name="Clum A."/>
            <person name="Copeland A."/>
            <person name="Hainaut M."/>
            <person name="Haridas S."/>
            <person name="Labutti K."/>
            <person name="Lindquist E."/>
            <person name="Lipzen A."/>
            <person name="Khouja H.-R."/>
            <person name="Murat C."/>
            <person name="Ohm R."/>
            <person name="Olson A."/>
            <person name="Spatafora J."/>
            <person name="Veneault-Fourrey C."/>
            <person name="Henrissat B."/>
            <person name="Grigoriev I."/>
            <person name="Martin F."/>
            <person name="Perotto S."/>
        </authorList>
    </citation>
    <scope>NUCLEOTIDE SEQUENCE [LARGE SCALE GENOMIC DNA]</scope>
    <source>
        <strain evidence="2 3">F</strain>
    </source>
</reference>
<sequence length="590" mass="67609">MSYMKEILGIPPKFSLLGKYPAEFEHDPDAKLLKRRDRSSDVGVLGYGAAGTERFVGSCGRFVSDDKEPGILMSYLRPVIGAPTVSLQFVLPRGLRYAWMVMSKEYHRPSITFMSDQCSIEYKLLAGKEREALVKQGADLPAEDSDKKSHGNSIYVTASFWNHLSSIRESRSWTFYVMEKDNVKALAKTLTNIGYTFDKVGRGDGLDHYRDGGLQGRIILLRFCNNHPNMRAANRPKSYDEDHLYTQEYVETVRKVPIPSQWVADNPKDPNDWTVSFSLPVLPGLGKKGSNFVTTENTLSVFFEDKPVRDPVTRELKEPSVGWKAVMIDPREIEHTGTHLIRVRRHFWGIMPDDREIPSTLTWELHTPKIPIYVQLDESNKTTRKRMNSLSKMEPGRLADVSNVKQINLNGDETLRELSLGREDDGEEPDEANEYSPTGSPFAIKFIDYANQRSALLGRDIEKMSNTNAAVKNICRSTEAQNSNEDYFPLLMVLRLERNPSSARSITRREAWLVESSKSLEFDTNFLKLLQLREKHWEIAYILRKSWAERTDQEKENMSRMLKRLEIDLLTSADVVFTTTVTLKSKFTRW</sequence>
<evidence type="ECO:0000256" key="1">
    <source>
        <dbReference type="SAM" id="MobiDB-lite"/>
    </source>
</evidence>
<gene>
    <name evidence="2" type="ORF">L207DRAFT_624487</name>
</gene>